<comment type="caution">
    <text evidence="2">The sequence shown here is derived from an EMBL/GenBank/DDBJ whole genome shotgun (WGS) entry which is preliminary data.</text>
</comment>
<proteinExistence type="predicted"/>
<organism evidence="2 3">
    <name type="scientific">Tenacibaculum vairaonense</name>
    <dbReference type="NCBI Taxonomy" id="3137860"/>
    <lineage>
        <taxon>Bacteria</taxon>
        <taxon>Pseudomonadati</taxon>
        <taxon>Bacteroidota</taxon>
        <taxon>Flavobacteriia</taxon>
        <taxon>Flavobacteriales</taxon>
        <taxon>Flavobacteriaceae</taxon>
        <taxon>Tenacibaculum</taxon>
    </lineage>
</organism>
<evidence type="ECO:0008006" key="4">
    <source>
        <dbReference type="Google" id="ProtNLM"/>
    </source>
</evidence>
<dbReference type="EMBL" id="CAXJRC010000018">
    <property type="protein sequence ID" value="CAL2106623.1"/>
    <property type="molecule type" value="Genomic_DNA"/>
</dbReference>
<evidence type="ECO:0000256" key="1">
    <source>
        <dbReference type="SAM" id="SignalP"/>
    </source>
</evidence>
<protein>
    <recommendedName>
        <fullName evidence="4">DUF2541 family protein</fullName>
    </recommendedName>
</protein>
<sequence length="137" mass="15764">MRTLMIYVLVLGCIVNINAFTQPQKVETKRPKSWTLIGSRQINWVPEIDVIHVGKTKGKFSKLKIKVTGGAIHMTKMVVTYGNGRKDLIPLKYMFRKGSESRVIDLKGGRRVVKNIAFVYDRKHKVRKARIWVAGRR</sequence>
<feature type="signal peptide" evidence="1">
    <location>
        <begin position="1"/>
        <end position="19"/>
    </location>
</feature>
<keyword evidence="3" id="KW-1185">Reference proteome</keyword>
<gene>
    <name evidence="2" type="ORF">T190115A13A_260014</name>
</gene>
<name>A0ABP1F8D6_9FLAO</name>
<dbReference type="Proteomes" id="UP001497602">
    <property type="component" value="Unassembled WGS sequence"/>
</dbReference>
<dbReference type="RefSeq" id="WP_348702958.1">
    <property type="nucleotide sequence ID" value="NZ_CAXIYA010000009.1"/>
</dbReference>
<reference evidence="2 3" key="1">
    <citation type="submission" date="2024-05" db="EMBL/GenBank/DDBJ databases">
        <authorList>
            <person name="Duchaud E."/>
        </authorList>
    </citation>
    <scope>NUCLEOTIDE SEQUENCE [LARGE SCALE GENOMIC DNA]</scope>
    <source>
        <strain evidence="2">Ena-SAMPLE-TAB-13-05-2024-13:56:06:370-140305</strain>
    </source>
</reference>
<feature type="chain" id="PRO_5045202269" description="DUF2541 family protein" evidence="1">
    <location>
        <begin position="20"/>
        <end position="137"/>
    </location>
</feature>
<evidence type="ECO:0000313" key="2">
    <source>
        <dbReference type="EMBL" id="CAL2106623.1"/>
    </source>
</evidence>
<keyword evidence="1" id="KW-0732">Signal</keyword>
<evidence type="ECO:0000313" key="3">
    <source>
        <dbReference type="Proteomes" id="UP001497602"/>
    </source>
</evidence>
<accession>A0ABP1F8D6</accession>